<gene>
    <name evidence="1" type="ORF">BASA50_005457</name>
</gene>
<keyword evidence="2" id="KW-1185">Reference proteome</keyword>
<protein>
    <submittedName>
        <fullName evidence="1">Uncharacterized protein</fullName>
    </submittedName>
</protein>
<dbReference type="Proteomes" id="UP001648503">
    <property type="component" value="Unassembled WGS sequence"/>
</dbReference>
<evidence type="ECO:0000313" key="1">
    <source>
        <dbReference type="EMBL" id="KAH6595984.1"/>
    </source>
</evidence>
<proteinExistence type="predicted"/>
<evidence type="ECO:0000313" key="2">
    <source>
        <dbReference type="Proteomes" id="UP001648503"/>
    </source>
</evidence>
<comment type="caution">
    <text evidence="1">The sequence shown here is derived from an EMBL/GenBank/DDBJ whole genome shotgun (WGS) entry which is preliminary data.</text>
</comment>
<reference evidence="1 2" key="1">
    <citation type="submission" date="2021-02" db="EMBL/GenBank/DDBJ databases">
        <title>Variation within the Batrachochytrium salamandrivorans European outbreak.</title>
        <authorList>
            <person name="Kelly M."/>
            <person name="Pasmans F."/>
            <person name="Shea T.P."/>
            <person name="Munoz J.F."/>
            <person name="Carranza S."/>
            <person name="Cuomo C.A."/>
            <person name="Martel A."/>
        </authorList>
    </citation>
    <scope>NUCLEOTIDE SEQUENCE [LARGE SCALE GENOMIC DNA]</scope>
    <source>
        <strain evidence="1 2">AMFP18/2</strain>
    </source>
</reference>
<organism evidence="1 2">
    <name type="scientific">Batrachochytrium salamandrivorans</name>
    <dbReference type="NCBI Taxonomy" id="1357716"/>
    <lineage>
        <taxon>Eukaryota</taxon>
        <taxon>Fungi</taxon>
        <taxon>Fungi incertae sedis</taxon>
        <taxon>Chytridiomycota</taxon>
        <taxon>Chytridiomycota incertae sedis</taxon>
        <taxon>Chytridiomycetes</taxon>
        <taxon>Rhizophydiales</taxon>
        <taxon>Rhizophydiales incertae sedis</taxon>
        <taxon>Batrachochytrium</taxon>
    </lineage>
</organism>
<sequence>MNRSLHPLFTRIVNTTFTVRASHASTLSAIYTTMTTSAAVPIQTVRSVPSLSIHAGTFTTAAFASAFAAGSTNQSAGSIPQPNCLPAQTPSFFSTALGLSAADAAPQVPELMATSIAELLSIIRSSLYSSGLALEDL</sequence>
<accession>A0ABQ8FCP0</accession>
<name>A0ABQ8FCP0_9FUNG</name>
<dbReference type="EMBL" id="JAFCIX010000260">
    <property type="protein sequence ID" value="KAH6595984.1"/>
    <property type="molecule type" value="Genomic_DNA"/>
</dbReference>